<dbReference type="EMBL" id="VGIR01000033">
    <property type="protein sequence ID" value="MBM3331521.1"/>
    <property type="molecule type" value="Genomic_DNA"/>
</dbReference>
<evidence type="ECO:0000256" key="1">
    <source>
        <dbReference type="SAM" id="MobiDB-lite"/>
    </source>
</evidence>
<dbReference type="Proteomes" id="UP000779900">
    <property type="component" value="Unassembled WGS sequence"/>
</dbReference>
<evidence type="ECO:0000256" key="2">
    <source>
        <dbReference type="SAM" id="Phobius"/>
    </source>
</evidence>
<dbReference type="AlphaFoldDB" id="A0A937XH43"/>
<keyword evidence="2" id="KW-0472">Membrane</keyword>
<reference evidence="3" key="1">
    <citation type="submission" date="2019-03" db="EMBL/GenBank/DDBJ databases">
        <title>Lake Tanganyika Metagenome-Assembled Genomes (MAGs).</title>
        <authorList>
            <person name="Tran P."/>
        </authorList>
    </citation>
    <scope>NUCLEOTIDE SEQUENCE</scope>
    <source>
        <strain evidence="3">K_DeepCast_150m_m2_040</strain>
    </source>
</reference>
<feature type="compositionally biased region" description="Basic and acidic residues" evidence="1">
    <location>
        <begin position="19"/>
        <end position="28"/>
    </location>
</feature>
<organism evidence="3 4">
    <name type="scientific">candidate division WOR-3 bacterium</name>
    <dbReference type="NCBI Taxonomy" id="2052148"/>
    <lineage>
        <taxon>Bacteria</taxon>
        <taxon>Bacteria division WOR-3</taxon>
    </lineage>
</organism>
<evidence type="ECO:0000313" key="4">
    <source>
        <dbReference type="Proteomes" id="UP000779900"/>
    </source>
</evidence>
<proteinExistence type="predicted"/>
<sequence>MRQYGFRERFELSGSEPQYDPRRTDEKPVASSSSPPELVFKPDVQQVVRVARVRTFSLLAAAILMIIALVLIISYRPPPVKLANSEPPRGSALPIESVPLANPQATSRPAPAPRPATGVHIARSALAAVDTFVNAAGQKWARASDLLSPGPVTRDNSQEVADGFRRAVLLADSARRDIQSARQRGEAIRSASRQTESRLGFRLSVLYAAVDRYLKSLDEDAADRHAYYVRSEAAVEALLRLDGAEFEIQQNVATRYLRHSEEMQPSIKRLAEQMREAQRNIDNAGR</sequence>
<evidence type="ECO:0000313" key="3">
    <source>
        <dbReference type="EMBL" id="MBM3331521.1"/>
    </source>
</evidence>
<feature type="region of interest" description="Disordered" evidence="1">
    <location>
        <begin position="1"/>
        <end position="36"/>
    </location>
</feature>
<feature type="compositionally biased region" description="Basic and acidic residues" evidence="1">
    <location>
        <begin position="1"/>
        <end position="11"/>
    </location>
</feature>
<name>A0A937XH43_UNCW3</name>
<keyword evidence="2" id="KW-1133">Transmembrane helix</keyword>
<feature type="transmembrane region" description="Helical" evidence="2">
    <location>
        <begin position="56"/>
        <end position="75"/>
    </location>
</feature>
<protein>
    <submittedName>
        <fullName evidence="3">Uncharacterized protein</fullName>
    </submittedName>
</protein>
<accession>A0A937XH43</accession>
<keyword evidence="2" id="KW-0812">Transmembrane</keyword>
<comment type="caution">
    <text evidence="3">The sequence shown here is derived from an EMBL/GenBank/DDBJ whole genome shotgun (WGS) entry which is preliminary data.</text>
</comment>
<gene>
    <name evidence="3" type="ORF">FJY68_06670</name>
</gene>